<feature type="transmembrane region" description="Helical" evidence="1">
    <location>
        <begin position="36"/>
        <end position="58"/>
    </location>
</feature>
<protein>
    <submittedName>
        <fullName evidence="2">Uncharacterized protein</fullName>
    </submittedName>
</protein>
<evidence type="ECO:0000313" key="2">
    <source>
        <dbReference type="EMBL" id="GMA34517.1"/>
    </source>
</evidence>
<gene>
    <name evidence="2" type="ORF">GCM10025876_07210</name>
</gene>
<dbReference type="EMBL" id="BSUN01000001">
    <property type="protein sequence ID" value="GMA34517.1"/>
    <property type="molecule type" value="Genomic_DNA"/>
</dbReference>
<reference evidence="3" key="1">
    <citation type="journal article" date="2019" name="Int. J. Syst. Evol. Microbiol.">
        <title>The Global Catalogue of Microorganisms (GCM) 10K type strain sequencing project: providing services to taxonomists for standard genome sequencing and annotation.</title>
        <authorList>
            <consortium name="The Broad Institute Genomics Platform"/>
            <consortium name="The Broad Institute Genome Sequencing Center for Infectious Disease"/>
            <person name="Wu L."/>
            <person name="Ma J."/>
        </authorList>
    </citation>
    <scope>NUCLEOTIDE SEQUENCE [LARGE SCALE GENOMIC DNA]</scope>
    <source>
        <strain evidence="3">NBRC 112299</strain>
    </source>
</reference>
<dbReference type="RefSeq" id="WP_284327436.1">
    <property type="nucleotide sequence ID" value="NZ_BSUN01000001.1"/>
</dbReference>
<proteinExistence type="predicted"/>
<accession>A0ABQ6IBF5</accession>
<organism evidence="2 3">
    <name type="scientific">Demequina litorisediminis</name>
    <dbReference type="NCBI Taxonomy" id="1849022"/>
    <lineage>
        <taxon>Bacteria</taxon>
        <taxon>Bacillati</taxon>
        <taxon>Actinomycetota</taxon>
        <taxon>Actinomycetes</taxon>
        <taxon>Micrococcales</taxon>
        <taxon>Demequinaceae</taxon>
        <taxon>Demequina</taxon>
    </lineage>
</organism>
<dbReference type="Proteomes" id="UP001157125">
    <property type="component" value="Unassembled WGS sequence"/>
</dbReference>
<comment type="caution">
    <text evidence="2">The sequence shown here is derived from an EMBL/GenBank/DDBJ whole genome shotgun (WGS) entry which is preliminary data.</text>
</comment>
<sequence>MVGVFIIGALIPMRASNATAEVPADVATSVVDGGFDALGGLLLVNPLFMVAAVLRFFAHDRWSSKRGHGRVLIAVAATAEVLWMGLLLTCVWSATTPVLDAGMMWVVYALLVFLGAIVSLVMLVVALIVKPRRTDAPAATPDAPPAFFA</sequence>
<keyword evidence="1" id="KW-0812">Transmembrane</keyword>
<evidence type="ECO:0000256" key="1">
    <source>
        <dbReference type="SAM" id="Phobius"/>
    </source>
</evidence>
<feature type="transmembrane region" description="Helical" evidence="1">
    <location>
        <begin position="106"/>
        <end position="129"/>
    </location>
</feature>
<keyword evidence="1" id="KW-1133">Transmembrane helix</keyword>
<evidence type="ECO:0000313" key="3">
    <source>
        <dbReference type="Proteomes" id="UP001157125"/>
    </source>
</evidence>
<name>A0ABQ6IBF5_9MICO</name>
<keyword evidence="3" id="KW-1185">Reference proteome</keyword>
<feature type="transmembrane region" description="Helical" evidence="1">
    <location>
        <begin position="70"/>
        <end position="94"/>
    </location>
</feature>
<keyword evidence="1" id="KW-0472">Membrane</keyword>